<protein>
    <submittedName>
        <fullName evidence="1">Uncharacterized protein</fullName>
    </submittedName>
</protein>
<reference evidence="1" key="1">
    <citation type="submission" date="2020-11" db="EMBL/GenBank/DDBJ databases">
        <authorList>
            <consortium name="DOE Joint Genome Institute"/>
            <person name="Ahrendt S."/>
            <person name="Riley R."/>
            <person name="Andreopoulos W."/>
            <person name="Labutti K."/>
            <person name="Pangilinan J."/>
            <person name="Ruiz-Duenas F.J."/>
            <person name="Barrasa J.M."/>
            <person name="Sanchez-Garcia M."/>
            <person name="Camarero S."/>
            <person name="Miyauchi S."/>
            <person name="Serrano A."/>
            <person name="Linde D."/>
            <person name="Babiker R."/>
            <person name="Drula E."/>
            <person name="Ayuso-Fernandez I."/>
            <person name="Pacheco R."/>
            <person name="Padilla G."/>
            <person name="Ferreira P."/>
            <person name="Barriuso J."/>
            <person name="Kellner H."/>
            <person name="Castanera R."/>
            <person name="Alfaro M."/>
            <person name="Ramirez L."/>
            <person name="Pisabarro A.G."/>
            <person name="Kuo A."/>
            <person name="Tritt A."/>
            <person name="Lipzen A."/>
            <person name="He G."/>
            <person name="Yan M."/>
            <person name="Ng V."/>
            <person name="Cullen D."/>
            <person name="Martin F."/>
            <person name="Rosso M.-N."/>
            <person name="Henrissat B."/>
            <person name="Hibbett D."/>
            <person name="Martinez A.T."/>
            <person name="Grigoriev I.V."/>
        </authorList>
    </citation>
    <scope>NUCLEOTIDE SEQUENCE</scope>
    <source>
        <strain evidence="1">CBS 506.95</strain>
    </source>
</reference>
<name>A0A9P6BBY6_9AGAR</name>
<comment type="caution">
    <text evidence="1">The sequence shown here is derived from an EMBL/GenBank/DDBJ whole genome shotgun (WGS) entry which is preliminary data.</text>
</comment>
<dbReference type="EMBL" id="MU158045">
    <property type="protein sequence ID" value="KAF9521486.1"/>
    <property type="molecule type" value="Genomic_DNA"/>
</dbReference>
<evidence type="ECO:0000313" key="2">
    <source>
        <dbReference type="Proteomes" id="UP000807306"/>
    </source>
</evidence>
<dbReference type="Proteomes" id="UP000807306">
    <property type="component" value="Unassembled WGS sequence"/>
</dbReference>
<gene>
    <name evidence="1" type="ORF">CPB83DRAFT_900656</name>
</gene>
<dbReference type="AlphaFoldDB" id="A0A9P6BBY6"/>
<evidence type="ECO:0000313" key="1">
    <source>
        <dbReference type="EMBL" id="KAF9521486.1"/>
    </source>
</evidence>
<accession>A0A9P6BBY6</accession>
<organism evidence="1 2">
    <name type="scientific">Crepidotus variabilis</name>
    <dbReference type="NCBI Taxonomy" id="179855"/>
    <lineage>
        <taxon>Eukaryota</taxon>
        <taxon>Fungi</taxon>
        <taxon>Dikarya</taxon>
        <taxon>Basidiomycota</taxon>
        <taxon>Agaricomycotina</taxon>
        <taxon>Agaricomycetes</taxon>
        <taxon>Agaricomycetidae</taxon>
        <taxon>Agaricales</taxon>
        <taxon>Agaricineae</taxon>
        <taxon>Crepidotaceae</taxon>
        <taxon>Crepidotus</taxon>
    </lineage>
</organism>
<sequence length="156" mass="17372">MTFSAAAALDLVYKFCLTAKKTRMAFRRPNTLSAAALEYKDRISITSGLSKWQIVDALSGRHEALSFSDLRMPDLCAQDKAFLGEHSARNTENNVLDPQQKGQAHIRRYDIVEGTDSECFLEGVVDHAEYFFLPPRMLQSKCAKLLVALDAITSAV</sequence>
<proteinExistence type="predicted"/>
<keyword evidence="2" id="KW-1185">Reference proteome</keyword>